<feature type="binding site" evidence="9">
    <location>
        <position position="260"/>
    </location>
    <ligand>
        <name>S-adenosyl-L-methionine</name>
        <dbReference type="ChEBI" id="CHEBI:59789"/>
    </ligand>
</feature>
<dbReference type="HAMAP" id="MF_01084">
    <property type="entry name" value="Diphthine_synth"/>
    <property type="match status" value="1"/>
</dbReference>
<dbReference type="InterPro" id="IPR014776">
    <property type="entry name" value="4pyrrole_Mease_sub2"/>
</dbReference>
<evidence type="ECO:0000256" key="6">
    <source>
        <dbReference type="ARBA" id="ARBA00022679"/>
    </source>
</evidence>
<feature type="non-terminal residue" evidence="11">
    <location>
        <position position="1"/>
    </location>
</feature>
<proteinExistence type="inferred from homology"/>
<dbReference type="InterPro" id="IPR035996">
    <property type="entry name" value="4pyrrol_Methylase_sf"/>
</dbReference>
<dbReference type="PANTHER" id="PTHR10882:SF0">
    <property type="entry name" value="DIPHTHINE METHYL ESTER SYNTHASE"/>
    <property type="match status" value="1"/>
</dbReference>
<feature type="binding site" evidence="9">
    <location>
        <position position="172"/>
    </location>
    <ligand>
        <name>S-adenosyl-L-methionine</name>
        <dbReference type="ChEBI" id="CHEBI:59789"/>
    </ligand>
</feature>
<dbReference type="FunFam" id="3.30.950.10:FF:000004">
    <property type="entry name" value="Diphthine synthase putative"/>
    <property type="match status" value="1"/>
</dbReference>
<accession>A0A232EMI4</accession>
<dbReference type="NCBIfam" id="TIGR00522">
    <property type="entry name" value="dph5"/>
    <property type="match status" value="1"/>
</dbReference>
<reference evidence="11 12" key="1">
    <citation type="journal article" date="2017" name="Curr. Biol.">
        <title>The Evolution of Venom by Co-option of Single-Copy Genes.</title>
        <authorList>
            <person name="Martinson E.O."/>
            <person name="Mrinalini"/>
            <person name="Kelkar Y.D."/>
            <person name="Chang C.H."/>
            <person name="Werren J.H."/>
        </authorList>
    </citation>
    <scope>NUCLEOTIDE SEQUENCE [LARGE SCALE GENOMIC DNA]</scope>
    <source>
        <strain evidence="11 12">Alberta</strain>
        <tissue evidence="11">Whole body</tissue>
    </source>
</reference>
<gene>
    <name evidence="11" type="ORF">TSAR_001831</name>
</gene>
<dbReference type="GO" id="GO:0141133">
    <property type="term" value="F:diphthine methyl ester synthase activity"/>
    <property type="evidence" value="ECO:0007669"/>
    <property type="project" value="UniProtKB-EC"/>
</dbReference>
<evidence type="ECO:0000256" key="3">
    <source>
        <dbReference type="ARBA" id="ARBA00006729"/>
    </source>
</evidence>
<dbReference type="EC" id="2.1.1.314" evidence="4"/>
<evidence type="ECO:0000256" key="1">
    <source>
        <dbReference type="ARBA" id="ARBA00004006"/>
    </source>
</evidence>
<evidence type="ECO:0000256" key="4">
    <source>
        <dbReference type="ARBA" id="ARBA00011927"/>
    </source>
</evidence>
<dbReference type="Gene3D" id="3.30.950.10">
    <property type="entry name" value="Methyltransferase, Cobalt-precorrin-4 Transmethylase, Domain 2"/>
    <property type="match status" value="1"/>
</dbReference>
<dbReference type="Gene3D" id="3.40.1010.10">
    <property type="entry name" value="Cobalt-precorrin-4 Transmethylase, Domain 1"/>
    <property type="match status" value="1"/>
</dbReference>
<feature type="binding site" evidence="9">
    <location>
        <position position="18"/>
    </location>
    <ligand>
        <name>S-adenosyl-L-methionine</name>
        <dbReference type="ChEBI" id="CHEBI:59789"/>
    </ligand>
</feature>
<name>A0A232EMI4_9HYME</name>
<evidence type="ECO:0000256" key="8">
    <source>
        <dbReference type="ARBA" id="ARBA00048752"/>
    </source>
</evidence>
<keyword evidence="6" id="KW-0808">Transferase</keyword>
<keyword evidence="12" id="KW-1185">Reference proteome</keyword>
<feature type="binding site" evidence="9">
    <location>
        <position position="96"/>
    </location>
    <ligand>
        <name>S-adenosyl-L-methionine</name>
        <dbReference type="ChEBI" id="CHEBI:59789"/>
    </ligand>
</feature>
<dbReference type="Proteomes" id="UP000215335">
    <property type="component" value="Unassembled WGS sequence"/>
</dbReference>
<dbReference type="InterPro" id="IPR014777">
    <property type="entry name" value="4pyrrole_Mease_sub1"/>
</dbReference>
<evidence type="ECO:0000313" key="11">
    <source>
        <dbReference type="EMBL" id="OXU19573.1"/>
    </source>
</evidence>
<dbReference type="OrthoDB" id="2516at2759"/>
<organism evidence="11 12">
    <name type="scientific">Trichomalopsis sarcophagae</name>
    <dbReference type="NCBI Taxonomy" id="543379"/>
    <lineage>
        <taxon>Eukaryota</taxon>
        <taxon>Metazoa</taxon>
        <taxon>Ecdysozoa</taxon>
        <taxon>Arthropoda</taxon>
        <taxon>Hexapoda</taxon>
        <taxon>Insecta</taxon>
        <taxon>Pterygota</taxon>
        <taxon>Neoptera</taxon>
        <taxon>Endopterygota</taxon>
        <taxon>Hymenoptera</taxon>
        <taxon>Apocrita</taxon>
        <taxon>Proctotrupomorpha</taxon>
        <taxon>Chalcidoidea</taxon>
        <taxon>Pteromalidae</taxon>
        <taxon>Pteromalinae</taxon>
        <taxon>Trichomalopsis</taxon>
    </lineage>
</organism>
<comment type="similarity">
    <text evidence="3">Belongs to the diphthine synthase family.</text>
</comment>
<dbReference type="UniPathway" id="UPA00559"/>
<keyword evidence="7 9" id="KW-0949">S-adenosyl-L-methionine</keyword>
<dbReference type="STRING" id="543379.A0A232EMI4"/>
<comment type="catalytic activity">
    <reaction evidence="8">
        <text>2-[(3S)-amino-3-carboxypropyl]-L-histidyl-[translation elongation factor 2] + 4 S-adenosyl-L-methionine = diphthine methyl ester-[translation elongation factor 2] + 4 S-adenosyl-L-homocysteine + 3 H(+)</text>
        <dbReference type="Rhea" id="RHEA:42652"/>
        <dbReference type="Rhea" id="RHEA-COMP:9749"/>
        <dbReference type="Rhea" id="RHEA-COMP:10173"/>
        <dbReference type="ChEBI" id="CHEBI:15378"/>
        <dbReference type="ChEBI" id="CHEBI:57856"/>
        <dbReference type="ChEBI" id="CHEBI:59789"/>
        <dbReference type="ChEBI" id="CHEBI:73995"/>
        <dbReference type="ChEBI" id="CHEBI:79005"/>
        <dbReference type="EC" id="2.1.1.314"/>
    </reaction>
</comment>
<dbReference type="Pfam" id="PF00590">
    <property type="entry name" value="TP_methylase"/>
    <property type="match status" value="1"/>
</dbReference>
<sequence length="292" mass="32544">HKKIFLHYQVLGFASLGLGDAKDVTVKGLEIIKKCDRVYLEAYTSILTVGKEKLEEFYGRSVIIADRELVESGADEILENAEQQDVAFLVVGDPFGATTHTDLVLRATEKNIKVQVVHNASIINAVGCCGLQLYSYGEVVSIPLWTETWKPDSFYDKIIENYQRGLHTLCLLDIKVKEPTLESILKKKKVYMPPKFMSVAEAADQLLQIIENKTKENDYKSSISSSSLAVGLARVGSDDQKIFVCSLSKMSKVDLGPPLHCLVIPGHSLHPLESEYLSQYADDKAELEKLNH</sequence>
<feature type="domain" description="Tetrapyrrole methylase" evidence="10">
    <location>
        <begin position="13"/>
        <end position="192"/>
    </location>
</feature>
<evidence type="ECO:0000256" key="9">
    <source>
        <dbReference type="PIRSR" id="PIRSR036432-1"/>
    </source>
</evidence>
<dbReference type="InterPro" id="IPR000878">
    <property type="entry name" value="4pyrrol_Mease"/>
</dbReference>
<dbReference type="InterPro" id="IPR004551">
    <property type="entry name" value="Dphthn_synthase"/>
</dbReference>
<evidence type="ECO:0000256" key="5">
    <source>
        <dbReference type="ARBA" id="ARBA00022603"/>
    </source>
</evidence>
<comment type="pathway">
    <text evidence="2">Protein modification; peptidyl-diphthamide biosynthesis.</text>
</comment>
<comment type="caution">
    <text evidence="11">The sequence shown here is derived from an EMBL/GenBank/DDBJ whole genome shotgun (WGS) entry which is preliminary data.</text>
</comment>
<dbReference type="PIRSF" id="PIRSF036432">
    <property type="entry name" value="Diphthine_synth"/>
    <property type="match status" value="1"/>
</dbReference>
<evidence type="ECO:0000256" key="2">
    <source>
        <dbReference type="ARBA" id="ARBA00005156"/>
    </source>
</evidence>
<feature type="binding site" evidence="9">
    <location>
        <begin position="121"/>
        <end position="122"/>
    </location>
    <ligand>
        <name>S-adenosyl-L-methionine</name>
        <dbReference type="ChEBI" id="CHEBI:59789"/>
    </ligand>
</feature>
<dbReference type="CDD" id="cd11647">
    <property type="entry name" value="DHP5_DphB"/>
    <property type="match status" value="1"/>
</dbReference>
<keyword evidence="5" id="KW-0489">Methyltransferase</keyword>
<dbReference type="EMBL" id="NNAY01003348">
    <property type="protein sequence ID" value="OXU19573.1"/>
    <property type="molecule type" value="Genomic_DNA"/>
</dbReference>
<dbReference type="GO" id="GO:0032259">
    <property type="term" value="P:methylation"/>
    <property type="evidence" value="ECO:0007669"/>
    <property type="project" value="UniProtKB-KW"/>
</dbReference>
<dbReference type="FunFam" id="3.40.1010.10:FF:000004">
    <property type="entry name" value="Putative diphthine synthase"/>
    <property type="match status" value="1"/>
</dbReference>
<feature type="binding site" evidence="9">
    <location>
        <position position="93"/>
    </location>
    <ligand>
        <name>S-adenosyl-L-methionine</name>
        <dbReference type="ChEBI" id="CHEBI:59789"/>
    </ligand>
</feature>
<feature type="binding site" evidence="9">
    <location>
        <position position="235"/>
    </location>
    <ligand>
        <name>S-adenosyl-L-methionine</name>
        <dbReference type="ChEBI" id="CHEBI:59789"/>
    </ligand>
</feature>
<dbReference type="PANTHER" id="PTHR10882">
    <property type="entry name" value="DIPHTHINE SYNTHASE"/>
    <property type="match status" value="1"/>
</dbReference>
<evidence type="ECO:0000313" key="12">
    <source>
        <dbReference type="Proteomes" id="UP000215335"/>
    </source>
</evidence>
<dbReference type="SUPFAM" id="SSF53790">
    <property type="entry name" value="Tetrapyrrole methylase"/>
    <property type="match status" value="1"/>
</dbReference>
<evidence type="ECO:0000256" key="7">
    <source>
        <dbReference type="ARBA" id="ARBA00022691"/>
    </source>
</evidence>
<dbReference type="GO" id="GO:0017183">
    <property type="term" value="P:protein histidyl modification to diphthamide"/>
    <property type="evidence" value="ECO:0007669"/>
    <property type="project" value="UniProtKB-UniPathway"/>
</dbReference>
<comment type="function">
    <text evidence="1">S-adenosyl-L-methionine-dependent methyltransferase that catalyzes four methylations of the modified target histidine residue in translation elongation factor 2 (EF-2), to form an intermediate called diphthine methyl ester. The four successive methylation reactions represent the second step of diphthamide biosynthesis.</text>
</comment>
<protein>
    <recommendedName>
        <fullName evidence="4">diphthine methyl ester synthase</fullName>
        <ecNumber evidence="4">2.1.1.314</ecNumber>
    </recommendedName>
</protein>
<evidence type="ECO:0000259" key="10">
    <source>
        <dbReference type="Pfam" id="PF00590"/>
    </source>
</evidence>
<dbReference type="AlphaFoldDB" id="A0A232EMI4"/>